<keyword evidence="1" id="KW-1133">Transmembrane helix</keyword>
<proteinExistence type="predicted"/>
<name>F0GVS1_9FIRM</name>
<dbReference type="Proteomes" id="UP000005286">
    <property type="component" value="Unassembled WGS sequence"/>
</dbReference>
<feature type="transmembrane region" description="Helical" evidence="1">
    <location>
        <begin position="21"/>
        <end position="38"/>
    </location>
</feature>
<dbReference type="RefSeq" id="WP_004834879.1">
    <property type="nucleotide sequence ID" value="NZ_AEXM01000018.1"/>
</dbReference>
<dbReference type="STRING" id="879305.HMPREF9290_0676"/>
<dbReference type="EMBL" id="AEXM01000018">
    <property type="protein sequence ID" value="EGC82057.1"/>
    <property type="molecule type" value="Genomic_DNA"/>
</dbReference>
<sequence>MGKRRNRKERNVIKRYNSLTKFSSGLWFLAGAAVLAFGIYFREIFEIVFGVFGMIYSIANLKNKNYSQSSIKRVEMNKLSFIVVFIVVYSLVNPIGNIPLLFDLYKRDLILNGGLIDD</sequence>
<comment type="caution">
    <text evidence="2">The sequence shown here is derived from an EMBL/GenBank/DDBJ whole genome shotgun (WGS) entry which is preliminary data.</text>
</comment>
<dbReference type="AlphaFoldDB" id="F0GVS1"/>
<gene>
    <name evidence="2" type="ORF">HMPREF9290_0676</name>
</gene>
<keyword evidence="1" id="KW-0812">Transmembrane</keyword>
<organism evidence="2 3">
    <name type="scientific">Anaerococcus prevotii ACS-065-V-Col13</name>
    <dbReference type="NCBI Taxonomy" id="879305"/>
    <lineage>
        <taxon>Bacteria</taxon>
        <taxon>Bacillati</taxon>
        <taxon>Bacillota</taxon>
        <taxon>Tissierellia</taxon>
        <taxon>Tissierellales</taxon>
        <taxon>Peptoniphilaceae</taxon>
        <taxon>Anaerococcus</taxon>
    </lineage>
</organism>
<dbReference type="eggNOG" id="ENOG50342UQ">
    <property type="taxonomic scope" value="Bacteria"/>
</dbReference>
<keyword evidence="3" id="KW-1185">Reference proteome</keyword>
<reference evidence="2 3" key="1">
    <citation type="submission" date="2011-01" db="EMBL/GenBank/DDBJ databases">
        <authorList>
            <person name="Durkin A.S."/>
            <person name="Madupu R."/>
            <person name="Torralba M."/>
            <person name="Gillis M."/>
            <person name="Methe B."/>
            <person name="Sutton G."/>
            <person name="Nelson K.E."/>
        </authorList>
    </citation>
    <scope>NUCLEOTIDE SEQUENCE [LARGE SCALE GENOMIC DNA]</scope>
    <source>
        <strain evidence="2 3">ACS-065-V-Col13</strain>
    </source>
</reference>
<evidence type="ECO:0000313" key="3">
    <source>
        <dbReference type="Proteomes" id="UP000005286"/>
    </source>
</evidence>
<evidence type="ECO:0000313" key="2">
    <source>
        <dbReference type="EMBL" id="EGC82057.1"/>
    </source>
</evidence>
<feature type="transmembrane region" description="Helical" evidence="1">
    <location>
        <begin position="44"/>
        <end position="61"/>
    </location>
</feature>
<accession>F0GVS1</accession>
<keyword evidence="1" id="KW-0472">Membrane</keyword>
<evidence type="ECO:0000256" key="1">
    <source>
        <dbReference type="SAM" id="Phobius"/>
    </source>
</evidence>
<dbReference type="PATRIC" id="fig|879305.3.peg.902"/>
<protein>
    <submittedName>
        <fullName evidence="2">Uncharacterized protein</fullName>
    </submittedName>
</protein>
<feature type="transmembrane region" description="Helical" evidence="1">
    <location>
        <begin position="81"/>
        <end position="102"/>
    </location>
</feature>